<proteinExistence type="predicted"/>
<evidence type="ECO:0008006" key="3">
    <source>
        <dbReference type="Google" id="ProtNLM"/>
    </source>
</evidence>
<organism evidence="1 2">
    <name type="scientific">Deinococcus roseus</name>
    <dbReference type="NCBI Taxonomy" id="392414"/>
    <lineage>
        <taxon>Bacteria</taxon>
        <taxon>Thermotogati</taxon>
        <taxon>Deinococcota</taxon>
        <taxon>Deinococci</taxon>
        <taxon>Deinococcales</taxon>
        <taxon>Deinococcaceae</taxon>
        <taxon>Deinococcus</taxon>
    </lineage>
</organism>
<evidence type="ECO:0000313" key="2">
    <source>
        <dbReference type="Proteomes" id="UP000632222"/>
    </source>
</evidence>
<protein>
    <recommendedName>
        <fullName evidence="3">Transposase</fullName>
    </recommendedName>
</protein>
<accession>A0ABQ2DJL8</accession>
<sequence length="60" mass="6835">MVTLFSRGWTIRQVRSIFAFGEKRKCFAGCLTVFHLVTWLSILRQTLGGPEKTLGFTAEQ</sequence>
<name>A0ABQ2DJL8_9DEIO</name>
<comment type="caution">
    <text evidence="1">The sequence shown here is derived from an EMBL/GenBank/DDBJ whole genome shotgun (WGS) entry which is preliminary data.</text>
</comment>
<gene>
    <name evidence="1" type="ORF">GCM10008938_47550</name>
</gene>
<reference evidence="2" key="1">
    <citation type="journal article" date="2019" name="Int. J. Syst. Evol. Microbiol.">
        <title>The Global Catalogue of Microorganisms (GCM) 10K type strain sequencing project: providing services to taxonomists for standard genome sequencing and annotation.</title>
        <authorList>
            <consortium name="The Broad Institute Genomics Platform"/>
            <consortium name="The Broad Institute Genome Sequencing Center for Infectious Disease"/>
            <person name="Wu L."/>
            <person name="Ma J."/>
        </authorList>
    </citation>
    <scope>NUCLEOTIDE SEQUENCE [LARGE SCALE GENOMIC DNA]</scope>
    <source>
        <strain evidence="2">JCM 14370</strain>
    </source>
</reference>
<dbReference type="Proteomes" id="UP000632222">
    <property type="component" value="Unassembled WGS sequence"/>
</dbReference>
<keyword evidence="2" id="KW-1185">Reference proteome</keyword>
<evidence type="ECO:0000313" key="1">
    <source>
        <dbReference type="EMBL" id="GGJ55880.1"/>
    </source>
</evidence>
<dbReference type="EMBL" id="BMOD01000034">
    <property type="protein sequence ID" value="GGJ55880.1"/>
    <property type="molecule type" value="Genomic_DNA"/>
</dbReference>